<evidence type="ECO:0000313" key="3">
    <source>
        <dbReference type="Proteomes" id="UP001163846"/>
    </source>
</evidence>
<keyword evidence="3" id="KW-1185">Reference proteome</keyword>
<evidence type="ECO:0000313" key="2">
    <source>
        <dbReference type="EMBL" id="KAJ3832905.1"/>
    </source>
</evidence>
<protein>
    <submittedName>
        <fullName evidence="2">Uncharacterized protein</fullName>
    </submittedName>
</protein>
<organism evidence="2 3">
    <name type="scientific">Lentinula raphanica</name>
    <dbReference type="NCBI Taxonomy" id="153919"/>
    <lineage>
        <taxon>Eukaryota</taxon>
        <taxon>Fungi</taxon>
        <taxon>Dikarya</taxon>
        <taxon>Basidiomycota</taxon>
        <taxon>Agaricomycotina</taxon>
        <taxon>Agaricomycetes</taxon>
        <taxon>Agaricomycetidae</taxon>
        <taxon>Agaricales</taxon>
        <taxon>Marasmiineae</taxon>
        <taxon>Omphalotaceae</taxon>
        <taxon>Lentinula</taxon>
    </lineage>
</organism>
<proteinExistence type="predicted"/>
<feature type="compositionally biased region" description="Basic and acidic residues" evidence="1">
    <location>
        <begin position="642"/>
        <end position="660"/>
    </location>
</feature>
<feature type="compositionally biased region" description="Polar residues" evidence="1">
    <location>
        <begin position="36"/>
        <end position="51"/>
    </location>
</feature>
<accession>A0AA38U7A7</accession>
<feature type="region of interest" description="Disordered" evidence="1">
    <location>
        <begin position="99"/>
        <end position="125"/>
    </location>
</feature>
<feature type="compositionally biased region" description="Polar residues" evidence="1">
    <location>
        <begin position="59"/>
        <end position="74"/>
    </location>
</feature>
<feature type="region of interest" description="Disordered" evidence="1">
    <location>
        <begin position="176"/>
        <end position="216"/>
    </location>
</feature>
<feature type="compositionally biased region" description="Basic and acidic residues" evidence="1">
    <location>
        <begin position="709"/>
        <end position="719"/>
    </location>
</feature>
<feature type="compositionally biased region" description="Polar residues" evidence="1">
    <location>
        <begin position="183"/>
        <end position="216"/>
    </location>
</feature>
<feature type="compositionally biased region" description="Basic residues" evidence="1">
    <location>
        <begin position="661"/>
        <end position="687"/>
    </location>
</feature>
<reference evidence="2" key="1">
    <citation type="submission" date="2022-08" db="EMBL/GenBank/DDBJ databases">
        <authorList>
            <consortium name="DOE Joint Genome Institute"/>
            <person name="Min B."/>
            <person name="Riley R."/>
            <person name="Sierra-Patev S."/>
            <person name="Naranjo-Ortiz M."/>
            <person name="Looney B."/>
            <person name="Konkel Z."/>
            <person name="Slot J.C."/>
            <person name="Sakamoto Y."/>
            <person name="Steenwyk J.L."/>
            <person name="Rokas A."/>
            <person name="Carro J."/>
            <person name="Camarero S."/>
            <person name="Ferreira P."/>
            <person name="Molpeceres G."/>
            <person name="Ruiz-Duenas F.J."/>
            <person name="Serrano A."/>
            <person name="Henrissat B."/>
            <person name="Drula E."/>
            <person name="Hughes K.W."/>
            <person name="Mata J.L."/>
            <person name="Ishikawa N.K."/>
            <person name="Vargas-Isla R."/>
            <person name="Ushijima S."/>
            <person name="Smith C.A."/>
            <person name="Ahrendt S."/>
            <person name="Andreopoulos W."/>
            <person name="He G."/>
            <person name="Labutti K."/>
            <person name="Lipzen A."/>
            <person name="Ng V."/>
            <person name="Sandor L."/>
            <person name="Barry K."/>
            <person name="Martinez A.T."/>
            <person name="Xiao Y."/>
            <person name="Gibbons J.G."/>
            <person name="Terashima K."/>
            <person name="Hibbett D.S."/>
            <person name="Grigoriev I.V."/>
        </authorList>
    </citation>
    <scope>NUCLEOTIDE SEQUENCE</scope>
    <source>
        <strain evidence="2">TFB9207</strain>
    </source>
</reference>
<feature type="region of interest" description="Disordered" evidence="1">
    <location>
        <begin position="582"/>
        <end position="719"/>
    </location>
</feature>
<dbReference type="EMBL" id="MU806821">
    <property type="protein sequence ID" value="KAJ3832905.1"/>
    <property type="molecule type" value="Genomic_DNA"/>
</dbReference>
<comment type="caution">
    <text evidence="2">The sequence shown here is derived from an EMBL/GenBank/DDBJ whole genome shotgun (WGS) entry which is preliminary data.</text>
</comment>
<feature type="region of interest" description="Disordered" evidence="1">
    <location>
        <begin position="34"/>
        <end position="80"/>
    </location>
</feature>
<dbReference type="Proteomes" id="UP001163846">
    <property type="component" value="Unassembled WGS sequence"/>
</dbReference>
<dbReference type="AlphaFoldDB" id="A0AA38U7A7"/>
<feature type="compositionally biased region" description="Basic residues" evidence="1">
    <location>
        <begin position="621"/>
        <end position="636"/>
    </location>
</feature>
<sequence>MSGFLFGDRPNLNGISSGVITNVPSMAGVNAAGTDASPNSNCSSTSMNAGSPSAGMHASSPSAGTNAGANSGNPSASTSVAAATDTNTINVDASNTILPSSHVKTSGAADRPLGEDASALPTNANSSVSSAHALVTNGNVNSPSDALLPSVHMTDSADLSVGADASGCSNNAIAKASSANVNDVPSSDTLPTNTNTSKPSVVTSPVNASSASTNTGTLSTNVATLPADVNASNSSANAPAVGTLSGSTGDNDQAIVVKKKRAEMGPAEKAAYRKASAARAEKLNTELEEFHQTQESMMNKIAEDNDISLQRVKRLVFHTAQSSKKKKASDHNVLVFIKSQEVNAGRAKGSREPLKRLHELVKEDEELQEMAEDSDTMAEFREQYDKHQEEKKLKSIRISKTAQARMVASKVNELQDNASFMAEAADVASFGLIVRGSFESTVTSSFWGHGPVDEFFRKTFNKGVQDVLDLFQAYVCTAEKMGTRKLYQSEMLAEIVRLIGQGLREITGISDLTMSYSKYDKLIVIPYKVRLLGWPEDVPFSYPHKLHADEIKTLFDSLSNGTTHWQRMAAFEHRHYINELEKAGKLDPQQRPQRSDAGKSHKKRRADMISDDDDSDDQPRPSKKTKTTHTTKSRRKGANDSAGKKGESSKKTSREKEKTLTKRTKGRSKKTGKSTKGKGKAGAKGKSKATVMDSDEDDAEFSASASTSDSEHLLSDDDN</sequence>
<gene>
    <name evidence="2" type="ORF">F5878DRAFT_646390</name>
</gene>
<name>A0AA38U7A7_9AGAR</name>
<evidence type="ECO:0000256" key="1">
    <source>
        <dbReference type="SAM" id="MobiDB-lite"/>
    </source>
</evidence>